<keyword evidence="2" id="KW-0472">Membrane</keyword>
<sequence length="234" mass="25526">MLSFKLAFSLSSFTLIKRLFSSFSLSAIRVLSSAYLRLLLFLPLILILGAGEPDCVDKDGPGGSAVPIYVHFLIVGLVFLAFIILGSLVAACCCRCLWPKQEPQQSRAPGGPRLMETILMILSSSTSRGSSSHQSCTATSSSANSGDRTNCCLPEGTVNNVYVDMPTKFSMLNCQQATQIVPHRGQYLHPPFPDSVPMTPVPPFLDWLQTGYRQIQAPFPHTNSKQKMNPTVTL</sequence>
<feature type="transmembrane region" description="Helical" evidence="2">
    <location>
        <begin position="27"/>
        <end position="48"/>
    </location>
</feature>
<feature type="region of interest" description="Disordered" evidence="1">
    <location>
        <begin position="125"/>
        <end position="147"/>
    </location>
</feature>
<keyword evidence="2" id="KW-0812">Transmembrane</keyword>
<evidence type="ECO:0000313" key="4">
    <source>
        <dbReference type="Proteomes" id="UP000291000"/>
    </source>
</evidence>
<dbReference type="STRING" id="9925.ENSCHIP00000000044"/>
<reference evidence="3" key="2">
    <citation type="submission" date="2025-08" db="UniProtKB">
        <authorList>
            <consortium name="Ensembl"/>
        </authorList>
    </citation>
    <scope>IDENTIFICATION</scope>
</reference>
<reference evidence="4" key="1">
    <citation type="submission" date="2016-04" db="EMBL/GenBank/DDBJ databases">
        <title>Polished mammalian reference genomes with single-molecule sequencing and chromosome conformation capture applied to the Capra hircus genome.</title>
        <authorList>
            <person name="Bickhart D.M."/>
            <person name="Koren S."/>
            <person name="Rosen B."/>
            <person name="Hastie A."/>
            <person name="Liachko I."/>
            <person name="Sullivan S.T."/>
            <person name="Burton J."/>
            <person name="Sayre B.L."/>
            <person name="Huson H.J."/>
            <person name="Lee J."/>
            <person name="Lam E."/>
            <person name="Kelley C.M."/>
            <person name="Hutchison J.L."/>
            <person name="Zhou Y."/>
            <person name="Sun J."/>
            <person name="Crisa A."/>
            <person name="Schwartz J.C."/>
            <person name="Hammond J.A."/>
            <person name="Schroeder S.G."/>
            <person name="Liu G.E."/>
            <person name="Dunham M."/>
            <person name="Shendure J."/>
            <person name="Sonstegard T.S."/>
            <person name="Phillippy A.M."/>
            <person name="Van Tassell C.P."/>
            <person name="Smith T.P."/>
        </authorList>
    </citation>
    <scope>NUCLEOTIDE SEQUENCE [LARGE SCALE GENOMIC DNA]</scope>
</reference>
<evidence type="ECO:0000256" key="1">
    <source>
        <dbReference type="SAM" id="MobiDB-lite"/>
    </source>
</evidence>
<evidence type="ECO:0000256" key="2">
    <source>
        <dbReference type="SAM" id="Phobius"/>
    </source>
</evidence>
<dbReference type="Proteomes" id="UP000291000">
    <property type="component" value="Unassembled WGS sequence"/>
</dbReference>
<dbReference type="GeneTree" id="ENSGT00940000157443"/>
<organism evidence="3 4">
    <name type="scientific">Capra hircus</name>
    <name type="common">Goat</name>
    <dbReference type="NCBI Taxonomy" id="9925"/>
    <lineage>
        <taxon>Eukaryota</taxon>
        <taxon>Metazoa</taxon>
        <taxon>Chordata</taxon>
        <taxon>Craniata</taxon>
        <taxon>Vertebrata</taxon>
        <taxon>Euteleostomi</taxon>
        <taxon>Mammalia</taxon>
        <taxon>Eutheria</taxon>
        <taxon>Laurasiatheria</taxon>
        <taxon>Artiodactyla</taxon>
        <taxon>Ruminantia</taxon>
        <taxon>Pecora</taxon>
        <taxon>Bovidae</taxon>
        <taxon>Caprinae</taxon>
        <taxon>Capra</taxon>
    </lineage>
</organism>
<dbReference type="Ensembl" id="ENSCHIT00000000068.1">
    <property type="protein sequence ID" value="ENSCHIP00000000044.1"/>
    <property type="gene ID" value="ENSCHIG00000000060.1"/>
</dbReference>
<dbReference type="AlphaFoldDB" id="A0A452DJQ4"/>
<keyword evidence="4" id="KW-1185">Reference proteome</keyword>
<keyword evidence="2" id="KW-1133">Transmembrane helix</keyword>
<feature type="compositionally biased region" description="Low complexity" evidence="1">
    <location>
        <begin position="125"/>
        <end position="143"/>
    </location>
</feature>
<name>A0A452DJQ4_CAPHI</name>
<accession>A0A452DJQ4</accession>
<dbReference type="OMA" id="ATFCCGS"/>
<protein>
    <submittedName>
        <fullName evidence="3">Uncharacterized protein</fullName>
    </submittedName>
</protein>
<feature type="transmembrane region" description="Helical" evidence="2">
    <location>
        <begin position="68"/>
        <end position="98"/>
    </location>
</feature>
<evidence type="ECO:0000313" key="3">
    <source>
        <dbReference type="Ensembl" id="ENSCHIP00000000044.1"/>
    </source>
</evidence>
<reference evidence="3" key="3">
    <citation type="submission" date="2025-09" db="UniProtKB">
        <authorList>
            <consortium name="Ensembl"/>
        </authorList>
    </citation>
    <scope>IDENTIFICATION</scope>
</reference>
<proteinExistence type="predicted"/>